<dbReference type="EC" id="2.1.3.15" evidence="10"/>
<dbReference type="Gene3D" id="3.90.226.10">
    <property type="entry name" value="2-enoyl-CoA Hydratase, Chain A, domain 1"/>
    <property type="match status" value="1"/>
</dbReference>
<feature type="coiled-coil region" evidence="11">
    <location>
        <begin position="7"/>
        <end position="45"/>
    </location>
</feature>
<evidence type="ECO:0000256" key="8">
    <source>
        <dbReference type="ARBA" id="ARBA00023160"/>
    </source>
</evidence>
<reference evidence="13" key="1">
    <citation type="submission" date="2017-05" db="EMBL/GenBank/DDBJ databases">
        <authorList>
            <person name="Varghese N."/>
            <person name="Submissions S."/>
        </authorList>
    </citation>
    <scope>NUCLEOTIDE SEQUENCE</scope>
    <source>
        <strain evidence="13">DSM 18763</strain>
    </source>
</reference>
<dbReference type="PRINTS" id="PR01069">
    <property type="entry name" value="ACCCTRFRASEA"/>
</dbReference>
<evidence type="ECO:0000256" key="2">
    <source>
        <dbReference type="ARBA" id="ARBA00022516"/>
    </source>
</evidence>
<dbReference type="NCBIfam" id="NF004344">
    <property type="entry name" value="PRK05724.1"/>
    <property type="match status" value="1"/>
</dbReference>
<dbReference type="NCBIfam" id="NF041504">
    <property type="entry name" value="AccA_sub"/>
    <property type="match status" value="1"/>
</dbReference>
<dbReference type="GO" id="GO:0003989">
    <property type="term" value="F:acetyl-CoA carboxylase activity"/>
    <property type="evidence" value="ECO:0007669"/>
    <property type="project" value="InterPro"/>
</dbReference>
<dbReference type="GO" id="GO:0005524">
    <property type="term" value="F:ATP binding"/>
    <property type="evidence" value="ECO:0007669"/>
    <property type="project" value="UniProtKB-KW"/>
</dbReference>
<comment type="pathway">
    <text evidence="1 10">Lipid metabolism; malonyl-CoA biosynthesis; malonyl-CoA from acetyl-CoA: step 1/1.</text>
</comment>
<keyword evidence="7 10" id="KW-0443">Lipid metabolism</keyword>
<keyword evidence="8 10" id="KW-0275">Fatty acid biosynthesis</keyword>
<comment type="subcellular location">
    <subcellularLocation>
        <location evidence="10">Cytoplasm</location>
    </subcellularLocation>
</comment>
<keyword evidence="10" id="KW-0963">Cytoplasm</keyword>
<dbReference type="GO" id="GO:2001295">
    <property type="term" value="P:malonyl-CoA biosynthetic process"/>
    <property type="evidence" value="ECO:0007669"/>
    <property type="project" value="UniProtKB-UniRule"/>
</dbReference>
<organism evidence="13 14">
    <name type="scientific">Venenivibrio stagnispumantis</name>
    <dbReference type="NCBI Taxonomy" id="407998"/>
    <lineage>
        <taxon>Bacteria</taxon>
        <taxon>Pseudomonadati</taxon>
        <taxon>Aquificota</taxon>
        <taxon>Aquificia</taxon>
        <taxon>Aquificales</taxon>
        <taxon>Hydrogenothermaceae</taxon>
        <taxon>Venenivibrio</taxon>
    </lineage>
</organism>
<evidence type="ECO:0000256" key="10">
    <source>
        <dbReference type="HAMAP-Rule" id="MF_00823"/>
    </source>
</evidence>
<dbReference type="InterPro" id="IPR001095">
    <property type="entry name" value="Acetyl_CoA_COase_a_su"/>
</dbReference>
<keyword evidence="5 10" id="KW-0276">Fatty acid metabolism</keyword>
<dbReference type="AlphaFoldDB" id="A0AA45WM47"/>
<evidence type="ECO:0000256" key="4">
    <source>
        <dbReference type="ARBA" id="ARBA00022741"/>
    </source>
</evidence>
<evidence type="ECO:0000256" key="7">
    <source>
        <dbReference type="ARBA" id="ARBA00023098"/>
    </source>
</evidence>
<keyword evidence="3 10" id="KW-0808">Transferase</keyword>
<dbReference type="PANTHER" id="PTHR42853:SF3">
    <property type="entry name" value="ACETYL-COENZYME A CARBOXYLASE CARBOXYL TRANSFERASE SUBUNIT ALPHA, CHLOROPLASTIC"/>
    <property type="match status" value="1"/>
</dbReference>
<comment type="caution">
    <text evidence="13">The sequence shown here is derived from an EMBL/GenBank/DDBJ whole genome shotgun (WGS) entry which is preliminary data.</text>
</comment>
<dbReference type="NCBIfam" id="TIGR00513">
    <property type="entry name" value="accA"/>
    <property type="match status" value="1"/>
</dbReference>
<keyword evidence="4 10" id="KW-0547">Nucleotide-binding</keyword>
<dbReference type="Proteomes" id="UP001157947">
    <property type="component" value="Unassembled WGS sequence"/>
</dbReference>
<keyword evidence="2 10" id="KW-0444">Lipid biosynthesis</keyword>
<comment type="similarity">
    <text evidence="10">Belongs to the AccA family.</text>
</comment>
<keyword evidence="6 10" id="KW-0067">ATP-binding</keyword>
<dbReference type="Pfam" id="PF03255">
    <property type="entry name" value="ACCA"/>
    <property type="match status" value="1"/>
</dbReference>
<protein>
    <recommendedName>
        <fullName evidence="10">Acetyl-coenzyme A carboxylase carboxyl transferase subunit alpha</fullName>
        <shortName evidence="10">ACCase subunit alpha</shortName>
        <shortName evidence="10">Acetyl-CoA carboxylase carboxyltransferase subunit alpha</shortName>
        <ecNumber evidence="10">2.1.3.15</ecNumber>
    </recommendedName>
</protein>
<evidence type="ECO:0000313" key="14">
    <source>
        <dbReference type="Proteomes" id="UP001157947"/>
    </source>
</evidence>
<dbReference type="EMBL" id="FXTX01000011">
    <property type="protein sequence ID" value="SMP13529.1"/>
    <property type="molecule type" value="Genomic_DNA"/>
</dbReference>
<accession>A0AA45WM47</accession>
<dbReference type="HAMAP" id="MF_00823">
    <property type="entry name" value="AcetylCoA_CT_alpha"/>
    <property type="match status" value="1"/>
</dbReference>
<feature type="domain" description="CoA carboxyltransferase C-terminal" evidence="12">
    <location>
        <begin position="34"/>
        <end position="288"/>
    </location>
</feature>
<dbReference type="InterPro" id="IPR029045">
    <property type="entry name" value="ClpP/crotonase-like_dom_sf"/>
</dbReference>
<comment type="function">
    <text evidence="10">Component of the acetyl coenzyme A carboxylase (ACC) complex. First, biotin carboxylase catalyzes the carboxylation of biotin on its carrier protein (BCCP) and then the CO(2) group is transferred by the carboxyltransferase to acetyl-CoA to form malonyl-CoA.</text>
</comment>
<evidence type="ECO:0000256" key="11">
    <source>
        <dbReference type="SAM" id="Coils"/>
    </source>
</evidence>
<dbReference type="SUPFAM" id="SSF52096">
    <property type="entry name" value="ClpP/crotonase"/>
    <property type="match status" value="1"/>
</dbReference>
<evidence type="ECO:0000313" key="13">
    <source>
        <dbReference type="EMBL" id="SMP13529.1"/>
    </source>
</evidence>
<gene>
    <name evidence="10" type="primary">accA</name>
    <name evidence="13" type="ORF">SAMN06264868_11114</name>
</gene>
<evidence type="ECO:0000256" key="3">
    <source>
        <dbReference type="ARBA" id="ARBA00022679"/>
    </source>
</evidence>
<dbReference type="InterPro" id="IPR011763">
    <property type="entry name" value="COA_CT_C"/>
</dbReference>
<dbReference type="GO" id="GO:0006633">
    <property type="term" value="P:fatty acid biosynthetic process"/>
    <property type="evidence" value="ECO:0007669"/>
    <property type="project" value="UniProtKB-KW"/>
</dbReference>
<dbReference type="GO" id="GO:0009317">
    <property type="term" value="C:acetyl-CoA carboxylase complex"/>
    <property type="evidence" value="ECO:0007669"/>
    <property type="project" value="InterPro"/>
</dbReference>
<keyword evidence="14" id="KW-1185">Reference proteome</keyword>
<evidence type="ECO:0000256" key="6">
    <source>
        <dbReference type="ARBA" id="ARBA00022840"/>
    </source>
</evidence>
<dbReference type="PANTHER" id="PTHR42853">
    <property type="entry name" value="ACETYL-COENZYME A CARBOXYLASE CARBOXYL TRANSFERASE SUBUNIT ALPHA"/>
    <property type="match status" value="1"/>
</dbReference>
<evidence type="ECO:0000256" key="1">
    <source>
        <dbReference type="ARBA" id="ARBA00004956"/>
    </source>
</evidence>
<evidence type="ECO:0000259" key="12">
    <source>
        <dbReference type="PROSITE" id="PS50989"/>
    </source>
</evidence>
<proteinExistence type="inferred from homology"/>
<dbReference type="PROSITE" id="PS50989">
    <property type="entry name" value="COA_CT_CTER"/>
    <property type="match status" value="1"/>
</dbReference>
<comment type="subunit">
    <text evidence="10">Acetyl-CoA carboxylase is a heterohexamer composed of biotin carboxyl carrier protein (AccB), biotin carboxylase (AccC) and two subunits each of ACCase subunit alpha (AccA) and ACCase subunit beta (AccD).</text>
</comment>
<dbReference type="RefSeq" id="WP_265133808.1">
    <property type="nucleotide sequence ID" value="NZ_FXTX01000011.1"/>
</dbReference>
<keyword evidence="11" id="KW-0175">Coiled coil</keyword>
<sequence length="314" mass="35109">MDIDKKIEALSEKIAVLREKINKGETKYIKELVELRKEFKKLTREKMSRLTAWERVQLARHPKRPHTIDYINHLFTDFVELHGDRRYADDKAIIAGFASFEGQSVVVIGHEKGRDTKEKIERNFGMPHPEGYRKAIRVMKLAEKFGLPVITFIDTPGAYPGIGAEERGQSQAIAESLAVMGDLETPIIATVIGEGGSGGALALGVADRILMLENAIYSVISPEGCASILFKSAEQAPVAAESLKITAKDLLELGVIDQIVKEPLGGAHLQPEKMYRILRRALRDNLKIVMNIPKNELVERRQAKFYSMGKFTTK</sequence>
<name>A0AA45WM47_9AQUI</name>
<evidence type="ECO:0000256" key="5">
    <source>
        <dbReference type="ARBA" id="ARBA00022832"/>
    </source>
</evidence>
<dbReference type="GO" id="GO:0016743">
    <property type="term" value="F:carboxyl- or carbamoyltransferase activity"/>
    <property type="evidence" value="ECO:0007669"/>
    <property type="project" value="UniProtKB-UniRule"/>
</dbReference>
<comment type="catalytic activity">
    <reaction evidence="9 10">
        <text>N(6)-carboxybiotinyl-L-lysyl-[protein] + acetyl-CoA = N(6)-biotinyl-L-lysyl-[protein] + malonyl-CoA</text>
        <dbReference type="Rhea" id="RHEA:54728"/>
        <dbReference type="Rhea" id="RHEA-COMP:10505"/>
        <dbReference type="Rhea" id="RHEA-COMP:10506"/>
        <dbReference type="ChEBI" id="CHEBI:57288"/>
        <dbReference type="ChEBI" id="CHEBI:57384"/>
        <dbReference type="ChEBI" id="CHEBI:83144"/>
        <dbReference type="ChEBI" id="CHEBI:83145"/>
        <dbReference type="EC" id="2.1.3.15"/>
    </reaction>
</comment>
<evidence type="ECO:0000256" key="9">
    <source>
        <dbReference type="ARBA" id="ARBA00049152"/>
    </source>
</evidence>